<dbReference type="InterPro" id="IPR022149">
    <property type="entry name" value="DUF3681"/>
</dbReference>
<keyword evidence="5" id="KW-0611">Plant defense</keyword>
<evidence type="ECO:0000313" key="8">
    <source>
        <dbReference type="EMBL" id="EEC78035.1"/>
    </source>
</evidence>
<sequence>MELMAILLRTASLISEACRNAEKLPAALITGGAVEAVAAIFLCLFVPPGGLFENHGKGPFFLYYGILIAVAVFGLGEASAGFWVGGNLTGRRSVGSELHKNMDLPEFLAKILQAIADACLDDNKLPGALISCGVLQAAAALSLVFFIAPSGVFGNHGITGTQMYTFQFTLNFVEHPLAHAIGHSPRTAPVPMEEVEAGWLEGGIRWLAETILDNLDADKLDEWIRQIRLAADTEKLRAEIEKVDGVVAAVKGRAIGNRSLARSLGRLRGLLYDADDAVDELDYFRLQQQVEGGGTVFAYIRAF</sequence>
<evidence type="ECO:0000259" key="7">
    <source>
        <dbReference type="Pfam" id="PF18052"/>
    </source>
</evidence>
<feature type="transmembrane region" description="Helical" evidence="6">
    <location>
        <begin position="128"/>
        <end position="148"/>
    </location>
</feature>
<name>B8AUH5_ORYSI</name>
<keyword evidence="4" id="KW-0547">Nucleotide-binding</keyword>
<dbReference type="PANTHER" id="PTHR33530">
    <property type="entry name" value="OS01G0147100 PROTEIN"/>
    <property type="match status" value="1"/>
</dbReference>
<evidence type="ECO:0000256" key="1">
    <source>
        <dbReference type="ARBA" id="ARBA00008894"/>
    </source>
</evidence>
<dbReference type="HOGENOM" id="CLU_919480_0_0_1"/>
<dbReference type="AlphaFoldDB" id="B8AUH5"/>
<dbReference type="Gramene" id="BGIOSGA017157-TA">
    <property type="protein sequence ID" value="BGIOSGA017157-PA"/>
    <property type="gene ID" value="BGIOSGA017157"/>
</dbReference>
<proteinExistence type="inferred from homology"/>
<feature type="transmembrane region" description="Helical" evidence="6">
    <location>
        <begin position="27"/>
        <end position="48"/>
    </location>
</feature>
<dbReference type="Pfam" id="PF12442">
    <property type="entry name" value="DUF3681"/>
    <property type="match status" value="2"/>
</dbReference>
<dbReference type="GO" id="GO:0006952">
    <property type="term" value="P:defense response"/>
    <property type="evidence" value="ECO:0007669"/>
    <property type="project" value="UniProtKB-KW"/>
</dbReference>
<keyword evidence="3" id="KW-0677">Repeat</keyword>
<evidence type="ECO:0000256" key="6">
    <source>
        <dbReference type="SAM" id="Phobius"/>
    </source>
</evidence>
<dbReference type="EMBL" id="CM000129">
    <property type="protein sequence ID" value="EEC78035.1"/>
    <property type="molecule type" value="Genomic_DNA"/>
</dbReference>
<keyword evidence="9" id="KW-1185">Reference proteome</keyword>
<accession>B8AUH5</accession>
<keyword evidence="6" id="KW-0812">Transmembrane</keyword>
<keyword evidence="6" id="KW-0472">Membrane</keyword>
<evidence type="ECO:0000256" key="4">
    <source>
        <dbReference type="ARBA" id="ARBA00022741"/>
    </source>
</evidence>
<gene>
    <name evidence="8" type="ORF">OsI_17466</name>
</gene>
<protein>
    <recommendedName>
        <fullName evidence="7">Disease resistance N-terminal domain-containing protein</fullName>
    </recommendedName>
</protein>
<keyword evidence="6" id="KW-1133">Transmembrane helix</keyword>
<reference evidence="8 9" key="1">
    <citation type="journal article" date="2005" name="PLoS Biol.">
        <title>The genomes of Oryza sativa: a history of duplications.</title>
        <authorList>
            <person name="Yu J."/>
            <person name="Wang J."/>
            <person name="Lin W."/>
            <person name="Li S."/>
            <person name="Li H."/>
            <person name="Zhou J."/>
            <person name="Ni P."/>
            <person name="Dong W."/>
            <person name="Hu S."/>
            <person name="Zeng C."/>
            <person name="Zhang J."/>
            <person name="Zhang Y."/>
            <person name="Li R."/>
            <person name="Xu Z."/>
            <person name="Li S."/>
            <person name="Li X."/>
            <person name="Zheng H."/>
            <person name="Cong L."/>
            <person name="Lin L."/>
            <person name="Yin J."/>
            <person name="Geng J."/>
            <person name="Li G."/>
            <person name="Shi J."/>
            <person name="Liu J."/>
            <person name="Lv H."/>
            <person name="Li J."/>
            <person name="Wang J."/>
            <person name="Deng Y."/>
            <person name="Ran L."/>
            <person name="Shi X."/>
            <person name="Wang X."/>
            <person name="Wu Q."/>
            <person name="Li C."/>
            <person name="Ren X."/>
            <person name="Wang J."/>
            <person name="Wang X."/>
            <person name="Li D."/>
            <person name="Liu D."/>
            <person name="Zhang X."/>
            <person name="Ji Z."/>
            <person name="Zhao W."/>
            <person name="Sun Y."/>
            <person name="Zhang Z."/>
            <person name="Bao J."/>
            <person name="Han Y."/>
            <person name="Dong L."/>
            <person name="Ji J."/>
            <person name="Chen P."/>
            <person name="Wu S."/>
            <person name="Liu J."/>
            <person name="Xiao Y."/>
            <person name="Bu D."/>
            <person name="Tan J."/>
            <person name="Yang L."/>
            <person name="Ye C."/>
            <person name="Zhang J."/>
            <person name="Xu J."/>
            <person name="Zhou Y."/>
            <person name="Yu Y."/>
            <person name="Zhang B."/>
            <person name="Zhuang S."/>
            <person name="Wei H."/>
            <person name="Liu B."/>
            <person name="Lei M."/>
            <person name="Yu H."/>
            <person name="Li Y."/>
            <person name="Xu H."/>
            <person name="Wei S."/>
            <person name="He X."/>
            <person name="Fang L."/>
            <person name="Zhang Z."/>
            <person name="Zhang Y."/>
            <person name="Huang X."/>
            <person name="Su Z."/>
            <person name="Tong W."/>
            <person name="Li J."/>
            <person name="Tong Z."/>
            <person name="Li S."/>
            <person name="Ye J."/>
            <person name="Wang L."/>
            <person name="Fang L."/>
            <person name="Lei T."/>
            <person name="Chen C."/>
            <person name="Chen H."/>
            <person name="Xu Z."/>
            <person name="Li H."/>
            <person name="Huang H."/>
            <person name="Zhang F."/>
            <person name="Xu H."/>
            <person name="Li N."/>
            <person name="Zhao C."/>
            <person name="Li S."/>
            <person name="Dong L."/>
            <person name="Huang Y."/>
            <person name="Li L."/>
            <person name="Xi Y."/>
            <person name="Qi Q."/>
            <person name="Li W."/>
            <person name="Zhang B."/>
            <person name="Hu W."/>
            <person name="Zhang Y."/>
            <person name="Tian X."/>
            <person name="Jiao Y."/>
            <person name="Liang X."/>
            <person name="Jin J."/>
            <person name="Gao L."/>
            <person name="Zheng W."/>
            <person name="Hao B."/>
            <person name="Liu S."/>
            <person name="Wang W."/>
            <person name="Yuan L."/>
            <person name="Cao M."/>
            <person name="McDermott J."/>
            <person name="Samudrala R."/>
            <person name="Wang J."/>
            <person name="Wong G.K."/>
            <person name="Yang H."/>
        </authorList>
    </citation>
    <scope>NUCLEOTIDE SEQUENCE [LARGE SCALE GENOMIC DNA]</scope>
    <source>
        <strain evidence="9">cv. 93-11</strain>
    </source>
</reference>
<evidence type="ECO:0000313" key="9">
    <source>
        <dbReference type="Proteomes" id="UP000007015"/>
    </source>
</evidence>
<dbReference type="Proteomes" id="UP000007015">
    <property type="component" value="Chromosome 4"/>
</dbReference>
<feature type="transmembrane region" description="Helical" evidence="6">
    <location>
        <begin position="60"/>
        <end position="84"/>
    </location>
</feature>
<dbReference type="Pfam" id="PF18052">
    <property type="entry name" value="Rx_N"/>
    <property type="match status" value="1"/>
</dbReference>
<feature type="domain" description="Disease resistance N-terminal" evidence="7">
    <location>
        <begin position="221"/>
        <end position="292"/>
    </location>
</feature>
<keyword evidence="2" id="KW-0433">Leucine-rich repeat</keyword>
<dbReference type="InterPro" id="IPR041118">
    <property type="entry name" value="Rx_N"/>
</dbReference>
<organism evidence="8 9">
    <name type="scientific">Oryza sativa subsp. indica</name>
    <name type="common">Rice</name>
    <dbReference type="NCBI Taxonomy" id="39946"/>
    <lineage>
        <taxon>Eukaryota</taxon>
        <taxon>Viridiplantae</taxon>
        <taxon>Streptophyta</taxon>
        <taxon>Embryophyta</taxon>
        <taxon>Tracheophyta</taxon>
        <taxon>Spermatophyta</taxon>
        <taxon>Magnoliopsida</taxon>
        <taxon>Liliopsida</taxon>
        <taxon>Poales</taxon>
        <taxon>Poaceae</taxon>
        <taxon>BOP clade</taxon>
        <taxon>Oryzoideae</taxon>
        <taxon>Oryzeae</taxon>
        <taxon>Oryzinae</taxon>
        <taxon>Oryza</taxon>
        <taxon>Oryza sativa</taxon>
    </lineage>
</organism>
<dbReference type="PANTHER" id="PTHR33530:SF12">
    <property type="entry name" value="MAJOR FACILITATOR SUPERFAMILY (MFS) PROFILE DOMAIN-CONTAINING PROTEIN"/>
    <property type="match status" value="1"/>
</dbReference>
<comment type="similarity">
    <text evidence="1">Belongs to the disease resistance NB-LRR family.</text>
</comment>
<evidence type="ECO:0000256" key="3">
    <source>
        <dbReference type="ARBA" id="ARBA00022737"/>
    </source>
</evidence>
<evidence type="ECO:0000256" key="5">
    <source>
        <dbReference type="ARBA" id="ARBA00022821"/>
    </source>
</evidence>
<dbReference type="GO" id="GO:0000166">
    <property type="term" value="F:nucleotide binding"/>
    <property type="evidence" value="ECO:0007669"/>
    <property type="project" value="UniProtKB-KW"/>
</dbReference>
<evidence type="ECO:0000256" key="2">
    <source>
        <dbReference type="ARBA" id="ARBA00022614"/>
    </source>
</evidence>